<feature type="transmembrane region" description="Helical" evidence="1">
    <location>
        <begin position="41"/>
        <end position="57"/>
    </location>
</feature>
<keyword evidence="1" id="KW-1133">Transmembrane helix</keyword>
<gene>
    <name evidence="2" type="ORF">C1I98_19780</name>
</gene>
<organism evidence="2 3">
    <name type="scientific">Spongiactinospora gelatinilytica</name>
    <dbReference type="NCBI Taxonomy" id="2666298"/>
    <lineage>
        <taxon>Bacteria</taxon>
        <taxon>Bacillati</taxon>
        <taxon>Actinomycetota</taxon>
        <taxon>Actinomycetes</taxon>
        <taxon>Streptosporangiales</taxon>
        <taxon>Streptosporangiaceae</taxon>
        <taxon>Spongiactinospora</taxon>
    </lineage>
</organism>
<accession>A0A2W2GZ83</accession>
<keyword evidence="1" id="KW-0472">Membrane</keyword>
<keyword evidence="1" id="KW-0812">Transmembrane</keyword>
<dbReference type="AlphaFoldDB" id="A0A2W2GZ83"/>
<protein>
    <submittedName>
        <fullName evidence="2">Uncharacterized protein</fullName>
    </submittedName>
</protein>
<dbReference type="Proteomes" id="UP000248544">
    <property type="component" value="Unassembled WGS sequence"/>
</dbReference>
<sequence>MNATGAPSREEGPLWKCPPVLSVPARGGLWLVVRAWRHRRVLAPAYAAALIAAAAWLTQIRAWPWPISVAATVAVIAAVYLAGRIGEVPFLRQAYRTGCAAIAGAWCLTLALTGPSWPLAAAWLTGAAAAVFARRYVTSRLRPPPPRPPV</sequence>
<dbReference type="EMBL" id="POUA01000153">
    <property type="protein sequence ID" value="PZG42468.1"/>
    <property type="molecule type" value="Genomic_DNA"/>
</dbReference>
<feature type="transmembrane region" description="Helical" evidence="1">
    <location>
        <begin position="63"/>
        <end position="82"/>
    </location>
</feature>
<feature type="non-terminal residue" evidence="2">
    <location>
        <position position="150"/>
    </location>
</feature>
<name>A0A2W2GZ83_9ACTN</name>
<evidence type="ECO:0000313" key="2">
    <source>
        <dbReference type="EMBL" id="PZG42468.1"/>
    </source>
</evidence>
<proteinExistence type="predicted"/>
<reference evidence="2 3" key="1">
    <citation type="submission" date="2018-01" db="EMBL/GenBank/DDBJ databases">
        <title>Draft genome sequence of Sphaerisporangium sp. 7K107.</title>
        <authorList>
            <person name="Sahin N."/>
            <person name="Saygin H."/>
            <person name="Ay H."/>
        </authorList>
    </citation>
    <scope>NUCLEOTIDE SEQUENCE [LARGE SCALE GENOMIC DNA]</scope>
    <source>
        <strain evidence="2 3">7K107</strain>
    </source>
</reference>
<evidence type="ECO:0000256" key="1">
    <source>
        <dbReference type="SAM" id="Phobius"/>
    </source>
</evidence>
<feature type="transmembrane region" description="Helical" evidence="1">
    <location>
        <begin position="94"/>
        <end position="113"/>
    </location>
</feature>
<comment type="caution">
    <text evidence="2">The sequence shown here is derived from an EMBL/GenBank/DDBJ whole genome shotgun (WGS) entry which is preliminary data.</text>
</comment>
<keyword evidence="3" id="KW-1185">Reference proteome</keyword>
<evidence type="ECO:0000313" key="3">
    <source>
        <dbReference type="Proteomes" id="UP000248544"/>
    </source>
</evidence>